<keyword evidence="4" id="KW-0731">Sigma factor</keyword>
<keyword evidence="3" id="KW-0805">Transcription regulation</keyword>
<dbReference type="InterPro" id="IPR032710">
    <property type="entry name" value="NTF2-like_dom_sf"/>
</dbReference>
<keyword evidence="5" id="KW-0804">Transcription</keyword>
<evidence type="ECO:0000256" key="2">
    <source>
        <dbReference type="ARBA" id="ARBA00011344"/>
    </source>
</evidence>
<keyword evidence="8" id="KW-0240">DNA-directed RNA polymerase</keyword>
<evidence type="ECO:0000259" key="7">
    <source>
        <dbReference type="Pfam" id="PF08281"/>
    </source>
</evidence>
<comment type="caution">
    <text evidence="8">The sequence shown here is derived from an EMBL/GenBank/DDBJ whole genome shotgun (WGS) entry which is preliminary data.</text>
</comment>
<reference evidence="8" key="1">
    <citation type="journal article" date="2014" name="Int. J. Syst. Evol. Microbiol.">
        <title>Complete genome sequence of Corynebacterium casei LMG S-19264T (=DSM 44701T), isolated from a smear-ripened cheese.</title>
        <authorList>
            <consortium name="US DOE Joint Genome Institute (JGI-PGF)"/>
            <person name="Walter F."/>
            <person name="Albersmeier A."/>
            <person name="Kalinowski J."/>
            <person name="Ruckert C."/>
        </authorList>
    </citation>
    <scope>NUCLEOTIDE SEQUENCE</scope>
    <source>
        <strain evidence="8">CGMCC 1.8984</strain>
    </source>
</reference>
<name>A0A917UVN3_9MICO</name>
<organism evidence="8 9">
    <name type="scientific">Agromyces bauzanensis</name>
    <dbReference type="NCBI Taxonomy" id="1308924"/>
    <lineage>
        <taxon>Bacteria</taxon>
        <taxon>Bacillati</taxon>
        <taxon>Actinomycetota</taxon>
        <taxon>Actinomycetes</taxon>
        <taxon>Micrococcales</taxon>
        <taxon>Microbacteriaceae</taxon>
        <taxon>Agromyces</taxon>
    </lineage>
</organism>
<evidence type="ECO:0000256" key="1">
    <source>
        <dbReference type="ARBA" id="ARBA00010641"/>
    </source>
</evidence>
<feature type="domain" description="RNA polymerase sigma-70 region 2" evidence="6">
    <location>
        <begin position="11"/>
        <end position="75"/>
    </location>
</feature>
<feature type="domain" description="RNA polymerase sigma factor 70 region 4 type 2" evidence="7">
    <location>
        <begin position="110"/>
        <end position="160"/>
    </location>
</feature>
<accession>A0A917UVN3</accession>
<evidence type="ECO:0000313" key="8">
    <source>
        <dbReference type="EMBL" id="GGJ88760.1"/>
    </source>
</evidence>
<dbReference type="InterPro" id="IPR007627">
    <property type="entry name" value="RNA_pol_sigma70_r2"/>
</dbReference>
<dbReference type="RefSeq" id="WP_188744146.1">
    <property type="nucleotide sequence ID" value="NZ_BAABFW010000005.1"/>
</dbReference>
<dbReference type="SUPFAM" id="SSF54427">
    <property type="entry name" value="NTF2-like"/>
    <property type="match status" value="1"/>
</dbReference>
<dbReference type="GO" id="GO:0016987">
    <property type="term" value="F:sigma factor activity"/>
    <property type="evidence" value="ECO:0007669"/>
    <property type="project" value="UniProtKB-KW"/>
</dbReference>
<dbReference type="InterPro" id="IPR013324">
    <property type="entry name" value="RNA_pol_sigma_r3/r4-like"/>
</dbReference>
<comment type="subunit">
    <text evidence="2">Interacts transiently with the RNA polymerase catalytic core formed by RpoA, RpoB, RpoC and RpoZ (2 alpha, 1 beta, 1 beta' and 1 omega subunit) to form the RNA polymerase holoenzyme that can initiate transcription.</text>
</comment>
<dbReference type="SUPFAM" id="SSF88946">
    <property type="entry name" value="Sigma2 domain of RNA polymerase sigma factors"/>
    <property type="match status" value="1"/>
</dbReference>
<dbReference type="NCBIfam" id="TIGR02937">
    <property type="entry name" value="sigma70-ECF"/>
    <property type="match status" value="1"/>
</dbReference>
<evidence type="ECO:0000256" key="5">
    <source>
        <dbReference type="ARBA" id="ARBA00023163"/>
    </source>
</evidence>
<keyword evidence="9" id="KW-1185">Reference proteome</keyword>
<evidence type="ECO:0000256" key="4">
    <source>
        <dbReference type="ARBA" id="ARBA00023082"/>
    </source>
</evidence>
<dbReference type="GO" id="GO:0003677">
    <property type="term" value="F:DNA binding"/>
    <property type="evidence" value="ECO:0007669"/>
    <property type="project" value="InterPro"/>
</dbReference>
<dbReference type="EMBL" id="BMMD01000019">
    <property type="protein sequence ID" value="GGJ88760.1"/>
    <property type="molecule type" value="Genomic_DNA"/>
</dbReference>
<dbReference type="InterPro" id="IPR014284">
    <property type="entry name" value="RNA_pol_sigma-70_dom"/>
</dbReference>
<dbReference type="AlphaFoldDB" id="A0A917UVN3"/>
<dbReference type="Pfam" id="PF04542">
    <property type="entry name" value="Sigma70_r2"/>
    <property type="match status" value="1"/>
</dbReference>
<sequence>MTDRRILARRFETERPRLRAIATQLLGSGADADDAVQERWLRLERADAAGIENLEAWLTTVVSRISLDQLRAPRRKREHSWQVEPWRDEPVAAEADPADLVAQSDQVSVALLVLLETLSPAERIALVLHDVFGQSFDEIADVLDRSPEAARQLASRARRRVRGAEEPARPDRERGRRIVTAWLAAAQDGNIGALLELLDDGAVLRADYGTSTQLVEGAASIAQQAVLSGRLAAHSTPILIDGRPGVAAVMHGRVVSIMAFEIDGDRITGLDVLADPKRLDGLGIDRIVRSDDV</sequence>
<dbReference type="InterPro" id="IPR013325">
    <property type="entry name" value="RNA_pol_sigma_r2"/>
</dbReference>
<proteinExistence type="inferred from homology"/>
<dbReference type="InterPro" id="IPR013249">
    <property type="entry name" value="RNA_pol_sigma70_r4_t2"/>
</dbReference>
<dbReference type="Gene3D" id="1.10.1740.10">
    <property type="match status" value="1"/>
</dbReference>
<evidence type="ECO:0000259" key="6">
    <source>
        <dbReference type="Pfam" id="PF04542"/>
    </source>
</evidence>
<dbReference type="GO" id="GO:0000428">
    <property type="term" value="C:DNA-directed RNA polymerase complex"/>
    <property type="evidence" value="ECO:0007669"/>
    <property type="project" value="UniProtKB-KW"/>
</dbReference>
<dbReference type="Gene3D" id="1.10.10.10">
    <property type="entry name" value="Winged helix-like DNA-binding domain superfamily/Winged helix DNA-binding domain"/>
    <property type="match status" value="1"/>
</dbReference>
<comment type="similarity">
    <text evidence="1">Belongs to the sigma-70 factor family. ECF subfamily.</text>
</comment>
<reference evidence="8" key="2">
    <citation type="submission" date="2020-09" db="EMBL/GenBank/DDBJ databases">
        <authorList>
            <person name="Sun Q."/>
            <person name="Zhou Y."/>
        </authorList>
    </citation>
    <scope>NUCLEOTIDE SEQUENCE</scope>
    <source>
        <strain evidence="8">CGMCC 1.8984</strain>
    </source>
</reference>
<evidence type="ECO:0000313" key="9">
    <source>
        <dbReference type="Proteomes" id="UP000636956"/>
    </source>
</evidence>
<dbReference type="PANTHER" id="PTHR30173:SF43">
    <property type="entry name" value="ECF RNA POLYMERASE SIGMA FACTOR SIGI-RELATED"/>
    <property type="match status" value="1"/>
</dbReference>
<dbReference type="GO" id="GO:0006352">
    <property type="term" value="P:DNA-templated transcription initiation"/>
    <property type="evidence" value="ECO:0007669"/>
    <property type="project" value="InterPro"/>
</dbReference>
<protein>
    <submittedName>
        <fullName evidence="8">DNA-directed RNA polymerase sigma-70 factor</fullName>
    </submittedName>
</protein>
<dbReference type="Proteomes" id="UP000636956">
    <property type="component" value="Unassembled WGS sequence"/>
</dbReference>
<evidence type="ECO:0000256" key="3">
    <source>
        <dbReference type="ARBA" id="ARBA00023015"/>
    </source>
</evidence>
<dbReference type="SUPFAM" id="SSF88659">
    <property type="entry name" value="Sigma3 and sigma4 domains of RNA polymerase sigma factors"/>
    <property type="match status" value="1"/>
</dbReference>
<dbReference type="InterPro" id="IPR052704">
    <property type="entry name" value="ECF_Sigma-70_Domain"/>
</dbReference>
<dbReference type="Pfam" id="PF08281">
    <property type="entry name" value="Sigma70_r4_2"/>
    <property type="match status" value="1"/>
</dbReference>
<dbReference type="InterPro" id="IPR036388">
    <property type="entry name" value="WH-like_DNA-bd_sf"/>
</dbReference>
<dbReference type="PANTHER" id="PTHR30173">
    <property type="entry name" value="SIGMA 19 FACTOR"/>
    <property type="match status" value="1"/>
</dbReference>
<gene>
    <name evidence="8" type="primary">rpoE</name>
    <name evidence="8" type="ORF">GCM10011372_29160</name>
</gene>